<organism evidence="14 15">
    <name type="scientific">Mycolicibacterium phlei DSM 43239 = CCUG 21000</name>
    <dbReference type="NCBI Taxonomy" id="1226750"/>
    <lineage>
        <taxon>Bacteria</taxon>
        <taxon>Bacillati</taxon>
        <taxon>Actinomycetota</taxon>
        <taxon>Actinomycetes</taxon>
        <taxon>Mycobacteriales</taxon>
        <taxon>Mycobacteriaceae</taxon>
        <taxon>Mycolicibacterium</taxon>
    </lineage>
</organism>
<keyword evidence="4" id="KW-0235">DNA replication</keyword>
<evidence type="ECO:0000256" key="2">
    <source>
        <dbReference type="ARBA" id="ARBA00005582"/>
    </source>
</evidence>
<dbReference type="PANTHER" id="PTHR47707">
    <property type="entry name" value="8-OXO-DGTP DIPHOSPHATASE"/>
    <property type="match status" value="1"/>
</dbReference>
<evidence type="ECO:0000256" key="9">
    <source>
        <dbReference type="ARBA" id="ARBA00023204"/>
    </source>
</evidence>
<dbReference type="PRINTS" id="PR00502">
    <property type="entry name" value="NUDIXFAMILY"/>
</dbReference>
<dbReference type="EC" id="3.6.1.55" evidence="11"/>
<gene>
    <name evidence="14" type="ORF">MPHL21000_22810</name>
</gene>
<name>A0A5N5UQZ1_MYCPH</name>
<dbReference type="GO" id="GO:0046872">
    <property type="term" value="F:metal ion binding"/>
    <property type="evidence" value="ECO:0007669"/>
    <property type="project" value="UniProtKB-KW"/>
</dbReference>
<dbReference type="Proteomes" id="UP000325690">
    <property type="component" value="Unassembled WGS sequence"/>
</dbReference>
<evidence type="ECO:0000256" key="1">
    <source>
        <dbReference type="ARBA" id="ARBA00001946"/>
    </source>
</evidence>
<dbReference type="GO" id="GO:0044716">
    <property type="term" value="F:8-oxo-GDP phosphatase activity"/>
    <property type="evidence" value="ECO:0007669"/>
    <property type="project" value="TreeGrafter"/>
</dbReference>
<keyword evidence="3" id="KW-0515">Mutator protein</keyword>
<dbReference type="SUPFAM" id="SSF55811">
    <property type="entry name" value="Nudix"/>
    <property type="match status" value="1"/>
</dbReference>
<dbReference type="GO" id="GO:0008413">
    <property type="term" value="F:8-oxo-7,8-dihydroguanosine triphosphate pyrophosphatase activity"/>
    <property type="evidence" value="ECO:0007669"/>
    <property type="project" value="TreeGrafter"/>
</dbReference>
<dbReference type="PROSITE" id="PS51462">
    <property type="entry name" value="NUDIX"/>
    <property type="match status" value="1"/>
</dbReference>
<keyword evidence="5" id="KW-0479">Metal-binding</keyword>
<comment type="similarity">
    <text evidence="2 12">Belongs to the Nudix hydrolase family.</text>
</comment>
<evidence type="ECO:0000256" key="12">
    <source>
        <dbReference type="RuleBase" id="RU003476"/>
    </source>
</evidence>
<proteinExistence type="inferred from homology"/>
<dbReference type="GO" id="GO:0044715">
    <property type="term" value="F:8-oxo-dGDP phosphatase activity"/>
    <property type="evidence" value="ECO:0007669"/>
    <property type="project" value="TreeGrafter"/>
</dbReference>
<dbReference type="AlphaFoldDB" id="A0A5N5UQZ1"/>
<keyword evidence="7 12" id="KW-0378">Hydrolase</keyword>
<dbReference type="InterPro" id="IPR047127">
    <property type="entry name" value="MutT-like"/>
</dbReference>
<evidence type="ECO:0000256" key="5">
    <source>
        <dbReference type="ARBA" id="ARBA00022723"/>
    </source>
</evidence>
<keyword evidence="9" id="KW-0234">DNA repair</keyword>
<comment type="catalytic activity">
    <reaction evidence="10">
        <text>8-oxo-dGTP + H2O = 8-oxo-dGMP + diphosphate + H(+)</text>
        <dbReference type="Rhea" id="RHEA:31575"/>
        <dbReference type="ChEBI" id="CHEBI:15377"/>
        <dbReference type="ChEBI" id="CHEBI:15378"/>
        <dbReference type="ChEBI" id="CHEBI:33019"/>
        <dbReference type="ChEBI" id="CHEBI:63224"/>
        <dbReference type="ChEBI" id="CHEBI:77896"/>
        <dbReference type="EC" id="3.6.1.55"/>
    </reaction>
</comment>
<evidence type="ECO:0000256" key="11">
    <source>
        <dbReference type="ARBA" id="ARBA00038905"/>
    </source>
</evidence>
<evidence type="ECO:0000313" key="15">
    <source>
        <dbReference type="Proteomes" id="UP000325690"/>
    </source>
</evidence>
<sequence>MSDQIVVAGALISGAALLVAQRERPPELAGLWELPGGKVAAGESDEAALARELQEELGVEVTVGARVGADVAIGPSLILRAYRVTQTGGTLQANDHRALRWITVDELEALPWVPADRTWLDDLRCALTGQ</sequence>
<evidence type="ECO:0000259" key="13">
    <source>
        <dbReference type="PROSITE" id="PS51462"/>
    </source>
</evidence>
<dbReference type="RefSeq" id="WP_061482583.1">
    <property type="nucleotide sequence ID" value="NZ_ANBO01000044.1"/>
</dbReference>
<dbReference type="Pfam" id="PF00293">
    <property type="entry name" value="NUDIX"/>
    <property type="match status" value="1"/>
</dbReference>
<evidence type="ECO:0000256" key="4">
    <source>
        <dbReference type="ARBA" id="ARBA00022705"/>
    </source>
</evidence>
<comment type="cofactor">
    <cofactor evidence="1">
        <name>Mg(2+)</name>
        <dbReference type="ChEBI" id="CHEBI:18420"/>
    </cofactor>
</comment>
<evidence type="ECO:0000256" key="6">
    <source>
        <dbReference type="ARBA" id="ARBA00022763"/>
    </source>
</evidence>
<dbReference type="GO" id="GO:0006281">
    <property type="term" value="P:DNA repair"/>
    <property type="evidence" value="ECO:0007669"/>
    <property type="project" value="UniProtKB-KW"/>
</dbReference>
<dbReference type="InterPro" id="IPR015797">
    <property type="entry name" value="NUDIX_hydrolase-like_dom_sf"/>
</dbReference>
<reference evidence="14 15" key="1">
    <citation type="submission" date="2012-10" db="EMBL/GenBank/DDBJ databases">
        <title>The draft sequence of the Mycobacterium pheli genome.</title>
        <authorList>
            <person name="Pettersson B.M.F."/>
            <person name="Das S."/>
            <person name="Dasgupta S."/>
            <person name="Bhattacharya A."/>
            <person name="Kirsebom L.A."/>
        </authorList>
    </citation>
    <scope>NUCLEOTIDE SEQUENCE [LARGE SCALE GENOMIC DNA]</scope>
    <source>
        <strain evidence="14 15">CCUG 21000</strain>
    </source>
</reference>
<dbReference type="GO" id="GO:0035539">
    <property type="term" value="F:8-oxo-7,8-dihydrodeoxyguanosine triphosphate pyrophosphatase activity"/>
    <property type="evidence" value="ECO:0007669"/>
    <property type="project" value="UniProtKB-EC"/>
</dbReference>
<dbReference type="PANTHER" id="PTHR47707:SF1">
    <property type="entry name" value="NUDIX HYDROLASE FAMILY PROTEIN"/>
    <property type="match status" value="1"/>
</dbReference>
<dbReference type="Gene3D" id="3.90.79.10">
    <property type="entry name" value="Nucleoside Triphosphate Pyrophosphohydrolase"/>
    <property type="match status" value="1"/>
</dbReference>
<evidence type="ECO:0000313" key="14">
    <source>
        <dbReference type="EMBL" id="KAB7752016.1"/>
    </source>
</evidence>
<feature type="domain" description="Nudix hydrolase" evidence="13">
    <location>
        <begin position="2"/>
        <end position="127"/>
    </location>
</feature>
<evidence type="ECO:0000256" key="8">
    <source>
        <dbReference type="ARBA" id="ARBA00022842"/>
    </source>
</evidence>
<accession>A0A5N5UQZ1</accession>
<evidence type="ECO:0000256" key="3">
    <source>
        <dbReference type="ARBA" id="ARBA00022457"/>
    </source>
</evidence>
<dbReference type="InterPro" id="IPR000086">
    <property type="entry name" value="NUDIX_hydrolase_dom"/>
</dbReference>
<protein>
    <recommendedName>
        <fullName evidence="11">8-oxo-dGTP diphosphatase</fullName>
        <ecNumber evidence="11">3.6.1.55</ecNumber>
    </recommendedName>
</protein>
<evidence type="ECO:0000256" key="10">
    <source>
        <dbReference type="ARBA" id="ARBA00035861"/>
    </source>
</evidence>
<dbReference type="EMBL" id="ANBP01000053">
    <property type="protein sequence ID" value="KAB7752016.1"/>
    <property type="molecule type" value="Genomic_DNA"/>
</dbReference>
<keyword evidence="15" id="KW-1185">Reference proteome</keyword>
<dbReference type="InterPro" id="IPR020476">
    <property type="entry name" value="Nudix_hydrolase"/>
</dbReference>
<comment type="caution">
    <text evidence="14">The sequence shown here is derived from an EMBL/GenBank/DDBJ whole genome shotgun (WGS) entry which is preliminary data.</text>
</comment>
<dbReference type="CDD" id="cd03425">
    <property type="entry name" value="NUDIX_MutT_NudA_like"/>
    <property type="match status" value="1"/>
</dbReference>
<evidence type="ECO:0000256" key="7">
    <source>
        <dbReference type="ARBA" id="ARBA00022801"/>
    </source>
</evidence>
<keyword evidence="6" id="KW-0227">DNA damage</keyword>
<dbReference type="InterPro" id="IPR020084">
    <property type="entry name" value="NUDIX_hydrolase_CS"/>
</dbReference>
<dbReference type="GO" id="GO:0006260">
    <property type="term" value="P:DNA replication"/>
    <property type="evidence" value="ECO:0007669"/>
    <property type="project" value="UniProtKB-KW"/>
</dbReference>
<dbReference type="GeneID" id="74304330"/>
<keyword evidence="8" id="KW-0460">Magnesium</keyword>
<dbReference type="PROSITE" id="PS00893">
    <property type="entry name" value="NUDIX_BOX"/>
    <property type="match status" value="1"/>
</dbReference>